<dbReference type="Proteomes" id="UP000462015">
    <property type="component" value="Unassembled WGS sequence"/>
</dbReference>
<accession>A0A6I1B4V5</accession>
<gene>
    <name evidence="1" type="ORF">GAY12_18125</name>
</gene>
<evidence type="ECO:0000313" key="2">
    <source>
        <dbReference type="Proteomes" id="UP000462015"/>
    </source>
</evidence>
<reference evidence="1 2" key="1">
    <citation type="journal article" date="2019" name="Nat. Med.">
        <title>A library of human gut bacterial isolates paired with longitudinal multiomics data enables mechanistic microbiome research.</title>
        <authorList>
            <person name="Poyet M."/>
            <person name="Groussin M."/>
            <person name="Gibbons S.M."/>
            <person name="Avila-Pacheco J."/>
            <person name="Jiang X."/>
            <person name="Kearney S.M."/>
            <person name="Perrotta A.R."/>
            <person name="Berdy B."/>
            <person name="Zhao S."/>
            <person name="Lieberman T.D."/>
            <person name="Swanson P.K."/>
            <person name="Smith M."/>
            <person name="Roesemann S."/>
            <person name="Alexander J.E."/>
            <person name="Rich S.A."/>
            <person name="Livny J."/>
            <person name="Vlamakis H."/>
            <person name="Clish C."/>
            <person name="Bullock K."/>
            <person name="Deik A."/>
            <person name="Scott J."/>
            <person name="Pierce K.A."/>
            <person name="Xavier R.J."/>
            <person name="Alm E.J."/>
        </authorList>
    </citation>
    <scope>NUCLEOTIDE SEQUENCE [LARGE SCALE GENOMIC DNA]</scope>
    <source>
        <strain evidence="1 2">BIOML-A98</strain>
    </source>
</reference>
<dbReference type="EMBL" id="WDAL01000042">
    <property type="protein sequence ID" value="KAB6631857.1"/>
    <property type="molecule type" value="Genomic_DNA"/>
</dbReference>
<name>A0A6I1B4V5_PHOVU</name>
<evidence type="ECO:0000313" key="1">
    <source>
        <dbReference type="EMBL" id="KAB6631857.1"/>
    </source>
</evidence>
<protein>
    <submittedName>
        <fullName evidence="1">Uncharacterized protein</fullName>
    </submittedName>
</protein>
<proteinExistence type="predicted"/>
<sequence>MIWNILQLIFCAMLFAVPMALYKSNRTFMARFYNAMVYREKARRLYVRILLILLLLFHYVYACGHVGEFGILLSTAVCAAIYSFRRTDRWLRRLPGRTSSFVALATTVLVIGFVPHLYTLAVTVAFLLLAALFYPSDRVMTESGDLDRITGWMQHPALLAESYHDYHHARLPQDADSGNTDISAQ</sequence>
<dbReference type="AlphaFoldDB" id="A0A6I1B4V5"/>
<organism evidence="1 2">
    <name type="scientific">Phocaeicola vulgatus</name>
    <name type="common">Bacteroides vulgatus</name>
    <dbReference type="NCBI Taxonomy" id="821"/>
    <lineage>
        <taxon>Bacteria</taxon>
        <taxon>Pseudomonadati</taxon>
        <taxon>Bacteroidota</taxon>
        <taxon>Bacteroidia</taxon>
        <taxon>Bacteroidales</taxon>
        <taxon>Bacteroidaceae</taxon>
        <taxon>Phocaeicola</taxon>
    </lineage>
</organism>
<comment type="caution">
    <text evidence="1">The sequence shown here is derived from an EMBL/GenBank/DDBJ whole genome shotgun (WGS) entry which is preliminary data.</text>
</comment>